<gene>
    <name evidence="1" type="ORF">Osc7112_0456</name>
</gene>
<evidence type="ECO:0008006" key="3">
    <source>
        <dbReference type="Google" id="ProtNLM"/>
    </source>
</evidence>
<dbReference type="OrthoDB" id="337884at2"/>
<keyword evidence="2" id="KW-1185">Reference proteome</keyword>
<evidence type="ECO:0000313" key="1">
    <source>
        <dbReference type="EMBL" id="AFZ05063.1"/>
    </source>
</evidence>
<dbReference type="KEGG" id="oni:Osc7112_0456"/>
<accession>K9VAG3</accession>
<name>K9VAG3_9CYAN</name>
<dbReference type="eggNOG" id="ENOG5032YT2">
    <property type="taxonomic scope" value="Bacteria"/>
</dbReference>
<dbReference type="AlphaFoldDB" id="K9VAG3"/>
<protein>
    <recommendedName>
        <fullName evidence="3">DUF2442 domain-containing protein</fullName>
    </recommendedName>
</protein>
<organism evidence="1 2">
    <name type="scientific">Phormidium nigroviride PCC 7112</name>
    <dbReference type="NCBI Taxonomy" id="179408"/>
    <lineage>
        <taxon>Bacteria</taxon>
        <taxon>Bacillati</taxon>
        <taxon>Cyanobacteriota</taxon>
        <taxon>Cyanophyceae</taxon>
        <taxon>Oscillatoriophycideae</taxon>
        <taxon>Oscillatoriales</taxon>
        <taxon>Oscillatoriaceae</taxon>
        <taxon>Phormidium</taxon>
    </lineage>
</organism>
<dbReference type="EMBL" id="CP003614">
    <property type="protein sequence ID" value="AFZ05063.1"/>
    <property type="molecule type" value="Genomic_DNA"/>
</dbReference>
<dbReference type="HOGENOM" id="CLU_177114_1_0_3"/>
<dbReference type="Gene3D" id="3.30.2020.40">
    <property type="entry name" value="Uncharacterised protein PF10387, DUF2442"/>
    <property type="match status" value="1"/>
</dbReference>
<dbReference type="Pfam" id="PF10387">
    <property type="entry name" value="DUF2442"/>
    <property type="match status" value="1"/>
</dbReference>
<evidence type="ECO:0000313" key="2">
    <source>
        <dbReference type="Proteomes" id="UP000010478"/>
    </source>
</evidence>
<dbReference type="PATRIC" id="fig|179408.3.peg.569"/>
<dbReference type="STRING" id="179408.Osc7112_0456"/>
<dbReference type="RefSeq" id="WP_015174397.1">
    <property type="nucleotide sequence ID" value="NC_019729.1"/>
</dbReference>
<dbReference type="InterPro" id="IPR018841">
    <property type="entry name" value="DUF2442"/>
</dbReference>
<dbReference type="Proteomes" id="UP000010478">
    <property type="component" value="Chromosome"/>
</dbReference>
<proteinExistence type="predicted"/>
<sequence length="89" mass="10231">MGILAIRADERVKHIHFTEETISVDLMDGRIITVPLIWYPRLFHATPEQREKWEVCGGGYGIHWEEIDEDLSTEGMLRGAPAPRPKIPH</sequence>
<reference evidence="1 2" key="1">
    <citation type="submission" date="2012-05" db="EMBL/GenBank/DDBJ databases">
        <title>Finished chromosome of genome of Oscillatoria sp. PCC 7112.</title>
        <authorList>
            <consortium name="US DOE Joint Genome Institute"/>
            <person name="Gugger M."/>
            <person name="Coursin T."/>
            <person name="Rippka R."/>
            <person name="Tandeau De Marsac N."/>
            <person name="Huntemann M."/>
            <person name="Wei C.-L."/>
            <person name="Han J."/>
            <person name="Detter J.C."/>
            <person name="Han C."/>
            <person name="Tapia R."/>
            <person name="Davenport K."/>
            <person name="Daligault H."/>
            <person name="Erkkila T."/>
            <person name="Gu W."/>
            <person name="Munk A.C.C."/>
            <person name="Teshima H."/>
            <person name="Xu Y."/>
            <person name="Chain P."/>
            <person name="Chen A."/>
            <person name="Krypides N."/>
            <person name="Mavromatis K."/>
            <person name="Markowitz V."/>
            <person name="Szeto E."/>
            <person name="Ivanova N."/>
            <person name="Mikhailova N."/>
            <person name="Ovchinnikova G."/>
            <person name="Pagani I."/>
            <person name="Pati A."/>
            <person name="Goodwin L."/>
            <person name="Peters L."/>
            <person name="Pitluck S."/>
            <person name="Woyke T."/>
            <person name="Kerfeld C."/>
        </authorList>
    </citation>
    <scope>NUCLEOTIDE SEQUENCE [LARGE SCALE GENOMIC DNA]</scope>
    <source>
        <strain evidence="1 2">PCC 7112</strain>
    </source>
</reference>